<feature type="region of interest" description="Disordered" evidence="1">
    <location>
        <begin position="1"/>
        <end position="64"/>
    </location>
</feature>
<dbReference type="EMBL" id="JAQJAN010000005">
    <property type="protein sequence ID" value="KAJ5728067.1"/>
    <property type="molecule type" value="Genomic_DNA"/>
</dbReference>
<feature type="region of interest" description="Disordered" evidence="1">
    <location>
        <begin position="360"/>
        <end position="421"/>
    </location>
</feature>
<feature type="region of interest" description="Disordered" evidence="1">
    <location>
        <begin position="183"/>
        <end position="257"/>
    </location>
</feature>
<dbReference type="Proteomes" id="UP001215712">
    <property type="component" value="Unassembled WGS sequence"/>
</dbReference>
<dbReference type="AlphaFoldDB" id="A0AAD6MX97"/>
<keyword evidence="3" id="KW-1185">Reference proteome</keyword>
<sequence>MPENYDHPPASTRRPSRPRDPSFVPPPGRLEQSLREYLSAQRPQLLQTTTVDREAETEDEDSELDSIISEIRFGNHTSQFLSRLIEQESGSSPPDNPPQSRDQLLYLRNLINSGANRTSSEASIRALETLNQEVEDHYIDEARNGNMTYMQAQAALDNHRLVLGVEDPRSSVPTFQQFFQRFPSTANPATLEPRPPTNRTLRRRAFRSDLRDSLPTPSLMPQQLQSGRDRDRRLKRRKLDADDHREGSRGFNYGHQGQVVPGPLKMEIASCDGGNYDPDGECLLPDSILRNDNDVYSTKSDRCNIVLRHKNEAPFCLKKLVIKAPRSGFDAPIQEGMVFVTMDSDEALARTVQYQIQYSSRRRRRERRHGLQPSQEYLNGSSRPPLQSVERTVLVGPEPNVASSSEARNTRGPQNDGFRVTTEYSCTTTIEGWGDQDDDDMLPSVAELETVNDDDYFMGSDSDEDSLSDDDEEESNTMTNFSNRRRFEAQSQRRLASMRRQASDPTQRRQGPSLVDPNPPASVFGAGSSTTASSSAPDALKPYARFFIEREKSMVTIKFDPPPSGRFILVKLWNPRPDRNLDIQSIVAHGYAGPRFFPASGFR</sequence>
<reference evidence="2" key="2">
    <citation type="submission" date="2023-01" db="EMBL/GenBank/DDBJ databases">
        <authorList>
            <person name="Petersen C."/>
        </authorList>
    </citation>
    <scope>NUCLEOTIDE SEQUENCE</scope>
    <source>
        <strain evidence="2">IBT 17514</strain>
    </source>
</reference>
<feature type="compositionally biased region" description="Polar residues" evidence="1">
    <location>
        <begin position="401"/>
        <end position="413"/>
    </location>
</feature>
<evidence type="ECO:0000256" key="1">
    <source>
        <dbReference type="SAM" id="MobiDB-lite"/>
    </source>
</evidence>
<reference evidence="2" key="1">
    <citation type="journal article" date="2023" name="IMA Fungus">
        <title>Comparative genomic study of the Penicillium genus elucidates a diverse pangenome and 15 lateral gene transfer events.</title>
        <authorList>
            <person name="Petersen C."/>
            <person name="Sorensen T."/>
            <person name="Nielsen M.R."/>
            <person name="Sondergaard T.E."/>
            <person name="Sorensen J.L."/>
            <person name="Fitzpatrick D.A."/>
            <person name="Frisvad J.C."/>
            <person name="Nielsen K.L."/>
        </authorList>
    </citation>
    <scope>NUCLEOTIDE SEQUENCE</scope>
    <source>
        <strain evidence="2">IBT 17514</strain>
    </source>
</reference>
<feature type="compositionally biased region" description="Low complexity" evidence="1">
    <location>
        <begin position="525"/>
        <end position="536"/>
    </location>
</feature>
<feature type="compositionally biased region" description="Basic residues" evidence="1">
    <location>
        <begin position="360"/>
        <end position="370"/>
    </location>
</feature>
<feature type="compositionally biased region" description="Acidic residues" evidence="1">
    <location>
        <begin position="55"/>
        <end position="64"/>
    </location>
</feature>
<feature type="compositionally biased region" description="Basic and acidic residues" evidence="1">
    <location>
        <begin position="239"/>
        <end position="248"/>
    </location>
</feature>
<feature type="compositionally biased region" description="Polar residues" evidence="1">
    <location>
        <begin position="215"/>
        <end position="226"/>
    </location>
</feature>
<feature type="compositionally biased region" description="Polar residues" evidence="1">
    <location>
        <begin position="372"/>
        <end position="385"/>
    </location>
</feature>
<name>A0AAD6MX97_9EURO</name>
<gene>
    <name evidence="2" type="ORF">N7493_004397</name>
</gene>
<feature type="compositionally biased region" description="Acidic residues" evidence="1">
    <location>
        <begin position="450"/>
        <end position="475"/>
    </location>
</feature>
<organism evidence="2 3">
    <name type="scientific">Penicillium malachiteum</name>
    <dbReference type="NCBI Taxonomy" id="1324776"/>
    <lineage>
        <taxon>Eukaryota</taxon>
        <taxon>Fungi</taxon>
        <taxon>Dikarya</taxon>
        <taxon>Ascomycota</taxon>
        <taxon>Pezizomycotina</taxon>
        <taxon>Eurotiomycetes</taxon>
        <taxon>Eurotiomycetidae</taxon>
        <taxon>Eurotiales</taxon>
        <taxon>Aspergillaceae</taxon>
        <taxon>Penicillium</taxon>
    </lineage>
</organism>
<evidence type="ECO:0000313" key="3">
    <source>
        <dbReference type="Proteomes" id="UP001215712"/>
    </source>
</evidence>
<accession>A0AAD6MX97</accession>
<comment type="caution">
    <text evidence="2">The sequence shown here is derived from an EMBL/GenBank/DDBJ whole genome shotgun (WGS) entry which is preliminary data.</text>
</comment>
<protein>
    <submittedName>
        <fullName evidence="2">Uncharacterized protein</fullName>
    </submittedName>
</protein>
<evidence type="ECO:0000313" key="2">
    <source>
        <dbReference type="EMBL" id="KAJ5728067.1"/>
    </source>
</evidence>
<feature type="region of interest" description="Disordered" evidence="1">
    <location>
        <begin position="450"/>
        <end position="536"/>
    </location>
</feature>
<proteinExistence type="predicted"/>
<feature type="compositionally biased region" description="Polar residues" evidence="1">
    <location>
        <begin position="41"/>
        <end position="50"/>
    </location>
</feature>